<dbReference type="STRING" id="351671.XDD1_2438"/>
<dbReference type="SUPFAM" id="SSF51735">
    <property type="entry name" value="NAD(P)-binding Rossmann-fold domains"/>
    <property type="match status" value="1"/>
</dbReference>
<reference evidence="4 6" key="1">
    <citation type="submission" date="2013-07" db="EMBL/GenBank/DDBJ databases">
        <authorList>
            <person name="Genoscope - CEA"/>
        </authorList>
    </citation>
    <scope>NUCLEOTIDE SEQUENCE [LARGE SCALE GENOMIC DNA]</scope>
    <source>
        <strain evidence="4">FRM16</strain>
        <strain evidence="6">FRM16 / DSM 17909</strain>
    </source>
</reference>
<dbReference type="InterPro" id="IPR002347">
    <property type="entry name" value="SDR_fam"/>
</dbReference>
<dbReference type="Proteomes" id="UP000324170">
    <property type="component" value="Unassembled WGS sequence"/>
</dbReference>
<dbReference type="EMBL" id="VNHN01000035">
    <property type="protein sequence ID" value="TYP04076.1"/>
    <property type="molecule type" value="Genomic_DNA"/>
</dbReference>
<evidence type="ECO:0000313" key="4">
    <source>
        <dbReference type="EMBL" id="CDG18137.1"/>
    </source>
</evidence>
<dbReference type="FunFam" id="3.40.50.720:FF:000084">
    <property type="entry name" value="Short-chain dehydrogenase reductase"/>
    <property type="match status" value="1"/>
</dbReference>
<organism evidence="4 6">
    <name type="scientific">Xenorhabdus doucetiae</name>
    <dbReference type="NCBI Taxonomy" id="351671"/>
    <lineage>
        <taxon>Bacteria</taxon>
        <taxon>Pseudomonadati</taxon>
        <taxon>Pseudomonadota</taxon>
        <taxon>Gammaproteobacteria</taxon>
        <taxon>Enterobacterales</taxon>
        <taxon>Morganellaceae</taxon>
        <taxon>Xenorhabdus</taxon>
    </lineage>
</organism>
<evidence type="ECO:0000313" key="6">
    <source>
        <dbReference type="Proteomes" id="UP000032721"/>
    </source>
</evidence>
<dbReference type="GO" id="GO:0016616">
    <property type="term" value="F:oxidoreductase activity, acting on the CH-OH group of donors, NAD or NADP as acceptor"/>
    <property type="evidence" value="ECO:0007669"/>
    <property type="project" value="TreeGrafter"/>
</dbReference>
<dbReference type="GO" id="GO:0008667">
    <property type="term" value="F:2,3-dihydro-2,3-dihydroxybenzoate dehydrogenase activity"/>
    <property type="evidence" value="ECO:0007669"/>
    <property type="project" value="UniProtKB-EC"/>
</dbReference>
<dbReference type="PANTHER" id="PTHR42760:SF115">
    <property type="entry name" value="3-OXOACYL-[ACYL-CARRIER-PROTEIN] REDUCTASE FABG"/>
    <property type="match status" value="1"/>
</dbReference>
<evidence type="ECO:0000313" key="7">
    <source>
        <dbReference type="Proteomes" id="UP000324170"/>
    </source>
</evidence>
<dbReference type="PANTHER" id="PTHR42760">
    <property type="entry name" value="SHORT-CHAIN DEHYDROGENASES/REDUCTASES FAMILY MEMBER"/>
    <property type="match status" value="1"/>
</dbReference>
<dbReference type="EC" id="1.3.1.28" evidence="4"/>
<dbReference type="AlphaFoldDB" id="A0A068QSZ4"/>
<evidence type="ECO:0000313" key="5">
    <source>
        <dbReference type="EMBL" id="TYP04076.1"/>
    </source>
</evidence>
<dbReference type="HOGENOM" id="CLU_010194_1_0_6"/>
<dbReference type="InterPro" id="IPR020904">
    <property type="entry name" value="Sc_DH/Rdtase_CS"/>
</dbReference>
<dbReference type="RefSeq" id="WP_045971210.1">
    <property type="nucleotide sequence ID" value="NZ_CAWMED010000001.1"/>
</dbReference>
<dbReference type="PROSITE" id="PS00061">
    <property type="entry name" value="ADH_SHORT"/>
    <property type="match status" value="1"/>
</dbReference>
<reference evidence="5 7" key="2">
    <citation type="submission" date="2019-07" db="EMBL/GenBank/DDBJ databases">
        <title>Genomic Encyclopedia of Type Strains, Phase I: the one thousand microbial genomes (KMG-I) project.</title>
        <authorList>
            <person name="Kyrpides N."/>
        </authorList>
    </citation>
    <scope>NUCLEOTIDE SEQUENCE [LARGE SCALE GENOMIC DNA]</scope>
    <source>
        <strain evidence="5 7">DSM 17909</strain>
    </source>
</reference>
<protein>
    <submittedName>
        <fullName evidence="4">2,3-dihydro-2,3-dihydroxybenzoate dehydrogenase</fullName>
        <ecNumber evidence="4">1.3.1.28</ecNumber>
    </submittedName>
</protein>
<dbReference type="PRINTS" id="PR01397">
    <property type="entry name" value="DHBDHDRGNASE"/>
</dbReference>
<dbReference type="Pfam" id="PF00106">
    <property type="entry name" value="adh_short"/>
    <property type="match status" value="1"/>
</dbReference>
<keyword evidence="7" id="KW-1185">Reference proteome</keyword>
<evidence type="ECO:0000256" key="2">
    <source>
        <dbReference type="ARBA" id="ARBA00023002"/>
    </source>
</evidence>
<proteinExistence type="inferred from homology"/>
<dbReference type="OrthoDB" id="9803333at2"/>
<name>A0A068QSZ4_9GAMM</name>
<dbReference type="EMBL" id="FO704550">
    <property type="protein sequence ID" value="CDG18137.1"/>
    <property type="molecule type" value="Genomic_DNA"/>
</dbReference>
<evidence type="ECO:0000256" key="3">
    <source>
        <dbReference type="RuleBase" id="RU000363"/>
    </source>
</evidence>
<dbReference type="KEGG" id="xdo:XDD1_2438"/>
<sequence>MTFDKHYIAVITGACGGIGEAVARLLAKEGISLALLDNKSQALESLVVELKDEYTQPIMGFTVDVADAQCVEKAFATLSCQLGPVGYLVNGAAVLCHSFVTETSLQDWEKTFAVNATGVFNVSRHAANVMMKQRKGSIVTIASNAARVPRATMAAYCASKAAAQAFTYALGLEVAPYGIRCNVVAPGSTDTPMLRSMWQNERDRQNTLKGNLQQFRIGIPLNKIATVKEIATAVCFYLCEESGQTTLSTLLVDGGAALGSC</sequence>
<dbReference type="Proteomes" id="UP000032721">
    <property type="component" value="Chromosome"/>
</dbReference>
<accession>A0A068QSZ4</accession>
<dbReference type="InterPro" id="IPR036291">
    <property type="entry name" value="NAD(P)-bd_dom_sf"/>
</dbReference>
<dbReference type="PRINTS" id="PR00080">
    <property type="entry name" value="SDRFAMILY"/>
</dbReference>
<comment type="similarity">
    <text evidence="1 3">Belongs to the short-chain dehydrogenases/reductases (SDR) family.</text>
</comment>
<dbReference type="GO" id="GO:0019290">
    <property type="term" value="P:siderophore biosynthetic process"/>
    <property type="evidence" value="ECO:0007669"/>
    <property type="project" value="InterPro"/>
</dbReference>
<gene>
    <name evidence="4" type="primary">dhbA</name>
    <name evidence="5" type="ORF">LY16_02250</name>
    <name evidence="4" type="ORF">XDD1_2438</name>
</gene>
<dbReference type="InterPro" id="IPR003560">
    <property type="entry name" value="DHB_DH"/>
</dbReference>
<keyword evidence="2 4" id="KW-0560">Oxidoreductase</keyword>
<dbReference type="Gene3D" id="3.40.50.720">
    <property type="entry name" value="NAD(P)-binding Rossmann-like Domain"/>
    <property type="match status" value="1"/>
</dbReference>
<evidence type="ECO:0000256" key="1">
    <source>
        <dbReference type="ARBA" id="ARBA00006484"/>
    </source>
</evidence>